<reference evidence="1 2" key="2">
    <citation type="journal article" date="2015" name="BMC Genomics">
        <title>Analysis of three genomes within the thermophilic bacterial species Caldanaerobacter subterraneus with a focus on carbon monoxide dehydrogenase evolution and hydrolase diversity.</title>
        <authorList>
            <person name="Sant'Anna F.H."/>
            <person name="Lebedinsky A.V."/>
            <person name="Sokolova T.G."/>
            <person name="Robb F.T."/>
            <person name="Gonzalez J.M."/>
        </authorList>
    </citation>
    <scope>NUCLEOTIDE SEQUENCE [LARGE SCALE GENOMIC DNA]</scope>
    <source>
        <strain evidence="1 2">DSM 12653</strain>
    </source>
</reference>
<gene>
    <name evidence="1" type="ORF">CDSM653_02511</name>
</gene>
<dbReference type="NCBIfam" id="NF046065">
    <property type="entry name" value="MtxRegRemB"/>
    <property type="match status" value="1"/>
</dbReference>
<name>A0A0F5PKS7_9THEO</name>
<comment type="caution">
    <text evidence="1">The sequence shown here is derived from an EMBL/GenBank/DDBJ whole genome shotgun (WGS) entry which is preliminary data.</text>
</comment>
<dbReference type="Proteomes" id="UP000010146">
    <property type="component" value="Unassembled WGS sequence"/>
</dbReference>
<dbReference type="AlphaFoldDB" id="A0A0F5PKS7"/>
<evidence type="ECO:0000313" key="2">
    <source>
        <dbReference type="Proteomes" id="UP000010146"/>
    </source>
</evidence>
<dbReference type="RefSeq" id="WP_011024542.1">
    <property type="nucleotide sequence ID" value="NZ_ABXP02000126.1"/>
</dbReference>
<protein>
    <recommendedName>
        <fullName evidence="3">DUF370 domain-containing protein</fullName>
    </recommendedName>
</protein>
<dbReference type="EMBL" id="ABXP02000126">
    <property type="protein sequence ID" value="KKC28454.1"/>
    <property type="molecule type" value="Genomic_DNA"/>
</dbReference>
<evidence type="ECO:0000313" key="1">
    <source>
        <dbReference type="EMBL" id="KKC28454.1"/>
    </source>
</evidence>
<reference evidence="1 2" key="1">
    <citation type="submission" date="2008-07" db="EMBL/GenBank/DDBJ databases">
        <authorList>
            <person name="Gonzalez J."/>
            <person name="Sokolova T."/>
            <person name="Ferriera S."/>
            <person name="Johnson J."/>
            <person name="Kravitz S."/>
            <person name="Beeson K."/>
            <person name="Sutton G."/>
            <person name="Rogers Y.-H."/>
            <person name="Friedman R."/>
            <person name="Frazier M."/>
            <person name="Venter J.C."/>
        </authorList>
    </citation>
    <scope>NUCLEOTIDE SEQUENCE [LARGE SCALE GENOMIC DNA]</scope>
    <source>
        <strain evidence="1 2">DSM 12653</strain>
    </source>
</reference>
<evidence type="ECO:0008006" key="3">
    <source>
        <dbReference type="Google" id="ProtNLM"/>
    </source>
</evidence>
<organism evidence="1 2">
    <name type="scientific">Caldanaerobacter subterraneus subsp. pacificus DSM 12653</name>
    <dbReference type="NCBI Taxonomy" id="391606"/>
    <lineage>
        <taxon>Bacteria</taxon>
        <taxon>Bacillati</taxon>
        <taxon>Bacillota</taxon>
        <taxon>Clostridia</taxon>
        <taxon>Thermoanaerobacterales</taxon>
        <taxon>Thermoanaerobacteraceae</taxon>
        <taxon>Caldanaerobacter</taxon>
    </lineage>
</organism>
<dbReference type="InterPro" id="IPR007169">
    <property type="entry name" value="RemA-like"/>
</dbReference>
<reference evidence="2" key="3">
    <citation type="submission" date="2015-02" db="EMBL/GenBank/DDBJ databases">
        <title>Genome analysis of three genomes within the thermophilic hydrogenogenic bacterial species Caldanaerobacter subterraneus.</title>
        <authorList>
            <person name="Sant'Anna F.H."/>
            <person name="Lebedinsky A."/>
            <person name="Sokolova T."/>
            <person name="Robb F.T."/>
            <person name="Gonzalez J.M."/>
        </authorList>
    </citation>
    <scope>NUCLEOTIDE SEQUENCE [LARGE SCALE GENOMIC DNA]</scope>
    <source>
        <strain evidence="2">DSM 12653</strain>
    </source>
</reference>
<dbReference type="Pfam" id="PF04025">
    <property type="entry name" value="RemA-like"/>
    <property type="match status" value="1"/>
</dbReference>
<sequence>MYIHLGGDVVVPDKEIIGIFDMNIVSTSSITLQFLKIAEEEGFVVNISKEKPKSFILTERDKKSIIYLSPISAVTLIKRAHKIFE</sequence>
<accession>A0A0F5PKS7</accession>
<proteinExistence type="predicted"/>